<evidence type="ECO:0000256" key="4">
    <source>
        <dbReference type="ARBA" id="ARBA00022691"/>
    </source>
</evidence>
<keyword evidence="3 5" id="KW-0808">Transferase</keyword>
<dbReference type="InterPro" id="IPR029063">
    <property type="entry name" value="SAM-dependent_MTases_sf"/>
</dbReference>
<sequence>MNINKEFWDQRYVSNDTGWDASYITTPIKDYFDQLDDKDKNLRILVPGCGNAHEAEYVFRSGFKNVFVADISAFPLENFKKRVPDFPAEQLLHVDFFLLKDSFDIIIEQTFFCALDPKLRPQYAAKMAELLKKGGRLVGVLFNDPLNNDKPPFGGTKEEYISYFRPYFEIKYFDNCHNSIPPRAGRELFIYLIKK</sequence>
<protein>
    <submittedName>
        <fullName evidence="5">Thiopurine S-methyltransferase TPMT</fullName>
    </submittedName>
</protein>
<dbReference type="STRING" id="153721.MYP_2343"/>
<dbReference type="InterPro" id="IPR008854">
    <property type="entry name" value="TPMT"/>
</dbReference>
<dbReference type="PANTHER" id="PTHR32183">
    <property type="match status" value="1"/>
</dbReference>
<keyword evidence="2 5" id="KW-0489">Methyltransferase</keyword>
<dbReference type="PANTHER" id="PTHR32183:SF11">
    <property type="entry name" value="THIOL METHYLTRANSFERASE 2-RELATED"/>
    <property type="match status" value="1"/>
</dbReference>
<dbReference type="GO" id="GO:0032259">
    <property type="term" value="P:methylation"/>
    <property type="evidence" value="ECO:0007669"/>
    <property type="project" value="UniProtKB-KW"/>
</dbReference>
<keyword evidence="6" id="KW-1185">Reference proteome</keyword>
<dbReference type="GO" id="GO:0008757">
    <property type="term" value="F:S-adenosylmethionine-dependent methyltransferase activity"/>
    <property type="evidence" value="ECO:0007669"/>
    <property type="project" value="InterPro"/>
</dbReference>
<dbReference type="SUPFAM" id="SSF53335">
    <property type="entry name" value="S-adenosyl-L-methionine-dependent methyltransferases"/>
    <property type="match status" value="1"/>
</dbReference>
<evidence type="ECO:0000256" key="3">
    <source>
        <dbReference type="ARBA" id="ARBA00022679"/>
    </source>
</evidence>
<gene>
    <name evidence="5" type="ORF">MYP_2343</name>
</gene>
<organism evidence="5 6">
    <name type="scientific">Sporocytophaga myxococcoides</name>
    <dbReference type="NCBI Taxonomy" id="153721"/>
    <lineage>
        <taxon>Bacteria</taxon>
        <taxon>Pseudomonadati</taxon>
        <taxon>Bacteroidota</taxon>
        <taxon>Cytophagia</taxon>
        <taxon>Cytophagales</taxon>
        <taxon>Cytophagaceae</taxon>
        <taxon>Sporocytophaga</taxon>
    </lineage>
</organism>
<keyword evidence="1" id="KW-0597">Phosphoprotein</keyword>
<dbReference type="eggNOG" id="COG0500">
    <property type="taxonomic scope" value="Bacteria"/>
</dbReference>
<dbReference type="Proteomes" id="UP000030185">
    <property type="component" value="Unassembled WGS sequence"/>
</dbReference>
<proteinExistence type="predicted"/>
<dbReference type="PROSITE" id="PS51585">
    <property type="entry name" value="SAM_MT_TPMT"/>
    <property type="match status" value="1"/>
</dbReference>
<dbReference type="OrthoDB" id="9778208at2"/>
<evidence type="ECO:0000256" key="2">
    <source>
        <dbReference type="ARBA" id="ARBA00022603"/>
    </source>
</evidence>
<dbReference type="RefSeq" id="WP_045463172.1">
    <property type="nucleotide sequence ID" value="NZ_BBLT01000004.1"/>
</dbReference>
<evidence type="ECO:0000256" key="1">
    <source>
        <dbReference type="ARBA" id="ARBA00022553"/>
    </source>
</evidence>
<accession>A0A098LDT1</accession>
<dbReference type="EMBL" id="BBLT01000004">
    <property type="protein sequence ID" value="GAL85115.1"/>
    <property type="molecule type" value="Genomic_DNA"/>
</dbReference>
<reference evidence="5 6" key="1">
    <citation type="submission" date="2014-09" db="EMBL/GenBank/DDBJ databases">
        <title>Sporocytophaga myxococcoides PG-01 genome sequencing.</title>
        <authorList>
            <person name="Liu L."/>
            <person name="Gao P.J."/>
            <person name="Chen G.J."/>
            <person name="Wang L.S."/>
        </authorList>
    </citation>
    <scope>NUCLEOTIDE SEQUENCE [LARGE SCALE GENOMIC DNA]</scope>
    <source>
        <strain evidence="5 6">PG-01</strain>
    </source>
</reference>
<dbReference type="Pfam" id="PF05724">
    <property type="entry name" value="TPMT"/>
    <property type="match status" value="1"/>
</dbReference>
<name>A0A098LDT1_9BACT</name>
<dbReference type="AlphaFoldDB" id="A0A098LDT1"/>
<keyword evidence="4" id="KW-0949">S-adenosyl-L-methionine</keyword>
<evidence type="ECO:0000313" key="5">
    <source>
        <dbReference type="EMBL" id="GAL85115.1"/>
    </source>
</evidence>
<dbReference type="CDD" id="cd02440">
    <property type="entry name" value="AdoMet_MTases"/>
    <property type="match status" value="1"/>
</dbReference>
<comment type="caution">
    <text evidence="5">The sequence shown here is derived from an EMBL/GenBank/DDBJ whole genome shotgun (WGS) entry which is preliminary data.</text>
</comment>
<dbReference type="Gene3D" id="3.40.50.150">
    <property type="entry name" value="Vaccinia Virus protein VP39"/>
    <property type="match status" value="1"/>
</dbReference>
<evidence type="ECO:0000313" key="6">
    <source>
        <dbReference type="Proteomes" id="UP000030185"/>
    </source>
</evidence>